<evidence type="ECO:0000313" key="2">
    <source>
        <dbReference type="Proteomes" id="UP001396334"/>
    </source>
</evidence>
<proteinExistence type="predicted"/>
<evidence type="ECO:0000313" key="1">
    <source>
        <dbReference type="EMBL" id="KAK9008281.1"/>
    </source>
</evidence>
<organism evidence="1 2">
    <name type="scientific">Hibiscus sabdariffa</name>
    <name type="common">roselle</name>
    <dbReference type="NCBI Taxonomy" id="183260"/>
    <lineage>
        <taxon>Eukaryota</taxon>
        <taxon>Viridiplantae</taxon>
        <taxon>Streptophyta</taxon>
        <taxon>Embryophyta</taxon>
        <taxon>Tracheophyta</taxon>
        <taxon>Spermatophyta</taxon>
        <taxon>Magnoliopsida</taxon>
        <taxon>eudicotyledons</taxon>
        <taxon>Gunneridae</taxon>
        <taxon>Pentapetalae</taxon>
        <taxon>rosids</taxon>
        <taxon>malvids</taxon>
        <taxon>Malvales</taxon>
        <taxon>Malvaceae</taxon>
        <taxon>Malvoideae</taxon>
        <taxon>Hibiscus</taxon>
    </lineage>
</organism>
<accession>A0ABR2R5S1</accession>
<sequence>MSTEVPQRHNHSLCLFGKKMMQEPVHTDDDSLIEVKAHAIAEFPSFLSTETELVIVPTDRASQVSVYNPRLLNELRQLAFLATAPQQQSHIYETGTP</sequence>
<gene>
    <name evidence="1" type="ORF">V6N11_075181</name>
</gene>
<keyword evidence="2" id="KW-1185">Reference proteome</keyword>
<dbReference type="EMBL" id="JBBPBN010000026">
    <property type="protein sequence ID" value="KAK9008281.1"/>
    <property type="molecule type" value="Genomic_DNA"/>
</dbReference>
<dbReference type="Proteomes" id="UP001396334">
    <property type="component" value="Unassembled WGS sequence"/>
</dbReference>
<reference evidence="1 2" key="1">
    <citation type="journal article" date="2024" name="G3 (Bethesda)">
        <title>Genome assembly of Hibiscus sabdariffa L. provides insights into metabolisms of medicinal natural products.</title>
        <authorList>
            <person name="Kim T."/>
        </authorList>
    </citation>
    <scope>NUCLEOTIDE SEQUENCE [LARGE SCALE GENOMIC DNA]</scope>
    <source>
        <strain evidence="1">TK-2024</strain>
        <tissue evidence="1">Old leaves</tissue>
    </source>
</reference>
<name>A0ABR2R5S1_9ROSI</name>
<comment type="caution">
    <text evidence="1">The sequence shown here is derived from an EMBL/GenBank/DDBJ whole genome shotgun (WGS) entry which is preliminary data.</text>
</comment>
<protein>
    <submittedName>
        <fullName evidence="1">Uncharacterized protein</fullName>
    </submittedName>
</protein>